<evidence type="ECO:0008006" key="3">
    <source>
        <dbReference type="Google" id="ProtNLM"/>
    </source>
</evidence>
<protein>
    <recommendedName>
        <fullName evidence="3">Enamine deaminase RidA, house cleaning of reactive enamine intermediates, YjgF/YER057c/UK114 family</fullName>
    </recommendedName>
</protein>
<evidence type="ECO:0000313" key="1">
    <source>
        <dbReference type="EMBL" id="GGA29696.1"/>
    </source>
</evidence>
<reference evidence="2" key="1">
    <citation type="journal article" date="2019" name="Int. J. Syst. Evol. Microbiol.">
        <title>The Global Catalogue of Microorganisms (GCM) 10K type strain sequencing project: providing services to taxonomists for standard genome sequencing and annotation.</title>
        <authorList>
            <consortium name="The Broad Institute Genomics Platform"/>
            <consortium name="The Broad Institute Genome Sequencing Center for Infectious Disease"/>
            <person name="Wu L."/>
            <person name="Ma J."/>
        </authorList>
    </citation>
    <scope>NUCLEOTIDE SEQUENCE [LARGE SCALE GENOMIC DNA]</scope>
    <source>
        <strain evidence="2">CGMCC 1.15439</strain>
    </source>
</reference>
<dbReference type="InterPro" id="IPR035959">
    <property type="entry name" value="RutC-like_sf"/>
</dbReference>
<accession>A0ABQ1FU11</accession>
<dbReference type="Proteomes" id="UP000620046">
    <property type="component" value="Unassembled WGS sequence"/>
</dbReference>
<dbReference type="Gene3D" id="3.30.1330.40">
    <property type="entry name" value="RutC-like"/>
    <property type="match status" value="1"/>
</dbReference>
<gene>
    <name evidence="1" type="ORF">GCM10010981_18320</name>
</gene>
<dbReference type="EMBL" id="BMJA01000001">
    <property type="protein sequence ID" value="GGA29696.1"/>
    <property type="molecule type" value="Genomic_DNA"/>
</dbReference>
<dbReference type="PANTHER" id="PTHR11803">
    <property type="entry name" value="2-IMINOBUTANOATE/2-IMINOPROPANOATE DEAMINASE RIDA"/>
    <property type="match status" value="1"/>
</dbReference>
<evidence type="ECO:0000313" key="2">
    <source>
        <dbReference type="Proteomes" id="UP000620046"/>
    </source>
</evidence>
<keyword evidence="2" id="KW-1185">Reference proteome</keyword>
<name>A0ABQ1FU11_9GAMM</name>
<proteinExistence type="predicted"/>
<organism evidence="1 2">
    <name type="scientific">Dyella nitratireducens</name>
    <dbReference type="NCBI Taxonomy" id="1849580"/>
    <lineage>
        <taxon>Bacteria</taxon>
        <taxon>Pseudomonadati</taxon>
        <taxon>Pseudomonadota</taxon>
        <taxon>Gammaproteobacteria</taxon>
        <taxon>Lysobacterales</taxon>
        <taxon>Rhodanobacteraceae</taxon>
        <taxon>Dyella</taxon>
    </lineage>
</organism>
<dbReference type="InterPro" id="IPR006175">
    <property type="entry name" value="YjgF/YER057c/UK114"/>
</dbReference>
<dbReference type="SUPFAM" id="SSF55298">
    <property type="entry name" value="YjgF-like"/>
    <property type="match status" value="1"/>
</dbReference>
<comment type="caution">
    <text evidence="1">The sequence shown here is derived from an EMBL/GenBank/DDBJ whole genome shotgun (WGS) entry which is preliminary data.</text>
</comment>
<dbReference type="RefSeq" id="WP_229720708.1">
    <property type="nucleotide sequence ID" value="NZ_BMJA01000001.1"/>
</dbReference>
<dbReference type="PANTHER" id="PTHR11803:SF59">
    <property type="entry name" value="ENDORIBONUCLEASE"/>
    <property type="match status" value="1"/>
</dbReference>
<dbReference type="Pfam" id="PF01042">
    <property type="entry name" value="Ribonuc_L-PSP"/>
    <property type="match status" value="1"/>
</dbReference>
<sequence length="180" mass="19430">MTRTSEEIVRFEFNRKRYAWGVFTAVAMATFVGSGATTALAQGIKDIPLTASQNPSGTDLPFSQAVWAGDTLYVSGWLDPDLKTHTDTASQTAGILKDIQTFLKTQHLTMGDVAMVRVYLAADPAKGGQMDLSGFRAGYHPFFGTKDQPNKPACTTVEVVLPAGRRGALVEIDVVAMRSK</sequence>